<evidence type="ECO:0000256" key="1">
    <source>
        <dbReference type="SAM" id="MobiDB-lite"/>
    </source>
</evidence>
<protein>
    <submittedName>
        <fullName evidence="2">Uncharacterized protein</fullName>
    </submittedName>
</protein>
<name>A0A0E0G948_ORYNI</name>
<sequence>MSGLGSLDYHRIRKWTETTETETETNAAPRNHCCCYLPLGFCGTFARVCGRAVGPTWRWMVGWWRDPFVSEMGPARGGEFWRFNSCNAETPQDSVQIQSGEEAKRFEKSGNVGLR</sequence>
<dbReference type="Proteomes" id="UP000006591">
    <property type="component" value="Chromosome 2"/>
</dbReference>
<proteinExistence type="predicted"/>
<dbReference type="AlphaFoldDB" id="A0A0E0G948"/>
<feature type="region of interest" description="Disordered" evidence="1">
    <location>
        <begin position="92"/>
        <end position="115"/>
    </location>
</feature>
<evidence type="ECO:0000313" key="3">
    <source>
        <dbReference type="Proteomes" id="UP000006591"/>
    </source>
</evidence>
<dbReference type="HOGENOM" id="CLU_2112819_0_0_1"/>
<dbReference type="Gramene" id="ONIVA02G25010.1">
    <property type="protein sequence ID" value="ONIVA02G25010.1"/>
    <property type="gene ID" value="ONIVA02G25010"/>
</dbReference>
<accession>A0A0E0G948</accession>
<reference evidence="2" key="1">
    <citation type="submission" date="2015-04" db="UniProtKB">
        <authorList>
            <consortium name="EnsemblPlants"/>
        </authorList>
    </citation>
    <scope>IDENTIFICATION</scope>
    <source>
        <strain evidence="2">SL10</strain>
    </source>
</reference>
<organism evidence="2">
    <name type="scientific">Oryza nivara</name>
    <name type="common">Indian wild rice</name>
    <name type="synonym">Oryza sativa f. spontanea</name>
    <dbReference type="NCBI Taxonomy" id="4536"/>
    <lineage>
        <taxon>Eukaryota</taxon>
        <taxon>Viridiplantae</taxon>
        <taxon>Streptophyta</taxon>
        <taxon>Embryophyta</taxon>
        <taxon>Tracheophyta</taxon>
        <taxon>Spermatophyta</taxon>
        <taxon>Magnoliopsida</taxon>
        <taxon>Liliopsida</taxon>
        <taxon>Poales</taxon>
        <taxon>Poaceae</taxon>
        <taxon>BOP clade</taxon>
        <taxon>Oryzoideae</taxon>
        <taxon>Oryzeae</taxon>
        <taxon>Oryzinae</taxon>
        <taxon>Oryza</taxon>
    </lineage>
</organism>
<dbReference type="EnsemblPlants" id="ONIVA02G25010.1">
    <property type="protein sequence ID" value="ONIVA02G25010.1"/>
    <property type="gene ID" value="ONIVA02G25010"/>
</dbReference>
<keyword evidence="3" id="KW-1185">Reference proteome</keyword>
<reference evidence="2" key="2">
    <citation type="submission" date="2018-04" db="EMBL/GenBank/DDBJ databases">
        <title>OnivRS2 (Oryza nivara Reference Sequence Version 2).</title>
        <authorList>
            <person name="Zhang J."/>
            <person name="Kudrna D."/>
            <person name="Lee S."/>
            <person name="Talag J."/>
            <person name="Rajasekar S."/>
            <person name="Welchert J."/>
            <person name="Hsing Y.-I."/>
            <person name="Wing R.A."/>
        </authorList>
    </citation>
    <scope>NUCLEOTIDE SEQUENCE [LARGE SCALE GENOMIC DNA]</scope>
    <source>
        <strain evidence="2">SL10</strain>
    </source>
</reference>
<evidence type="ECO:0000313" key="2">
    <source>
        <dbReference type="EnsemblPlants" id="ONIVA02G25010.1"/>
    </source>
</evidence>